<feature type="domain" description="Radical SAM core" evidence="7">
    <location>
        <begin position="19"/>
        <end position="259"/>
    </location>
</feature>
<sequence length="323" mass="37312">MKTWNDKRYHSLNYFLREKFNEKVYKISLDAGFSCPNRDGTLNGTGCIFCSERGSGDFAGDRNFSIQKQFDDISAMMEKKWKNGKYIAYFQAYTNTYAEPLVLREKYQEAISQEGVVALSIATRPDCLGEEVLEVLSEFRGKVYTFVELGLQTVSDRTGRMINRGYDLPVFEKAVSRLRALDIDVVVHVIFGLPGETRDDMLRTVKYLAGMNIQGVKFHLLHLMKDTPMVHLYERGKLVFLEMEEYVSLVAESIALLPEHMVIHRTTGDAPRDLLIGPMWSLNKWEVLNAIDDYFRKHDLYQGKNYRETKDNRGQRPLEGENK</sequence>
<dbReference type="InterPro" id="IPR005911">
    <property type="entry name" value="YhcC-like"/>
</dbReference>
<evidence type="ECO:0000256" key="6">
    <source>
        <dbReference type="ARBA" id="ARBA00023014"/>
    </source>
</evidence>
<dbReference type="SUPFAM" id="SSF102114">
    <property type="entry name" value="Radical SAM enzymes"/>
    <property type="match status" value="1"/>
</dbReference>
<accession>A0A939HAW1</accession>
<evidence type="ECO:0000256" key="4">
    <source>
        <dbReference type="ARBA" id="ARBA00022723"/>
    </source>
</evidence>
<dbReference type="PANTHER" id="PTHR11135">
    <property type="entry name" value="HISTONE ACETYLTRANSFERASE-RELATED"/>
    <property type="match status" value="1"/>
</dbReference>
<dbReference type="InterPro" id="IPR007197">
    <property type="entry name" value="rSAM"/>
</dbReference>
<evidence type="ECO:0000313" key="8">
    <source>
        <dbReference type="EMBL" id="MBO1264940.1"/>
    </source>
</evidence>
<keyword evidence="4" id="KW-0479">Metal-binding</keyword>
<dbReference type="Gene3D" id="3.80.30.20">
    <property type="entry name" value="tm_1862 like domain"/>
    <property type="match status" value="1"/>
</dbReference>
<dbReference type="AlphaFoldDB" id="A0A939HAW1"/>
<evidence type="ECO:0000259" key="7">
    <source>
        <dbReference type="PROSITE" id="PS51918"/>
    </source>
</evidence>
<dbReference type="SFLD" id="SFLDG01086">
    <property type="entry name" value="elongater_protein-like"/>
    <property type="match status" value="1"/>
</dbReference>
<dbReference type="SMART" id="SM00729">
    <property type="entry name" value="Elp3"/>
    <property type="match status" value="1"/>
</dbReference>
<dbReference type="InterPro" id="IPR032432">
    <property type="entry name" value="Radical_SAM_C"/>
</dbReference>
<keyword evidence="5" id="KW-0408">Iron</keyword>
<gene>
    <name evidence="8" type="ORF">J3A84_07855</name>
</gene>
<evidence type="ECO:0000256" key="2">
    <source>
        <dbReference type="ARBA" id="ARBA00022485"/>
    </source>
</evidence>
<dbReference type="InterPro" id="IPR023404">
    <property type="entry name" value="rSAM_horseshoe"/>
</dbReference>
<name>A0A939HAW1_9CLOT</name>
<evidence type="ECO:0000256" key="5">
    <source>
        <dbReference type="ARBA" id="ARBA00023004"/>
    </source>
</evidence>
<organism evidence="8 9">
    <name type="scientific">Proteiniclasticum aestuarii</name>
    <dbReference type="NCBI Taxonomy" id="2817862"/>
    <lineage>
        <taxon>Bacteria</taxon>
        <taxon>Bacillati</taxon>
        <taxon>Bacillota</taxon>
        <taxon>Clostridia</taxon>
        <taxon>Eubacteriales</taxon>
        <taxon>Clostridiaceae</taxon>
        <taxon>Proteiniclasticum</taxon>
    </lineage>
</organism>
<proteinExistence type="predicted"/>
<keyword evidence="2" id="KW-0004">4Fe-4S</keyword>
<keyword evidence="9" id="KW-1185">Reference proteome</keyword>
<keyword evidence="3" id="KW-0949">S-adenosyl-L-methionine</keyword>
<evidence type="ECO:0000256" key="3">
    <source>
        <dbReference type="ARBA" id="ARBA00022691"/>
    </source>
</evidence>
<reference evidence="8" key="1">
    <citation type="submission" date="2021-03" db="EMBL/GenBank/DDBJ databases">
        <title>Proteiniclasticum marinus sp. nov., isolated from tidal flat sediment.</title>
        <authorList>
            <person name="Namirimu T."/>
            <person name="Yang J.-A."/>
            <person name="Yang S.-H."/>
            <person name="Kim Y.-J."/>
            <person name="Kwon K.K."/>
        </authorList>
    </citation>
    <scope>NUCLEOTIDE SEQUENCE</scope>
    <source>
        <strain evidence="8">SCR006</strain>
    </source>
</reference>
<keyword evidence="6" id="KW-0411">Iron-sulfur</keyword>
<dbReference type="EMBL" id="JAFNJU010000005">
    <property type="protein sequence ID" value="MBO1264940.1"/>
    <property type="molecule type" value="Genomic_DNA"/>
</dbReference>
<dbReference type="NCBIfam" id="TIGR01212">
    <property type="entry name" value="TIGR01212 family radical SAM protein"/>
    <property type="match status" value="1"/>
</dbReference>
<dbReference type="InterPro" id="IPR006638">
    <property type="entry name" value="Elp3/MiaA/NifB-like_rSAM"/>
</dbReference>
<dbReference type="PROSITE" id="PS51918">
    <property type="entry name" value="RADICAL_SAM"/>
    <property type="match status" value="1"/>
</dbReference>
<comment type="caution">
    <text evidence="8">The sequence shown here is derived from an EMBL/GenBank/DDBJ whole genome shotgun (WGS) entry which is preliminary data.</text>
</comment>
<dbReference type="GO" id="GO:0051539">
    <property type="term" value="F:4 iron, 4 sulfur cluster binding"/>
    <property type="evidence" value="ECO:0007669"/>
    <property type="project" value="UniProtKB-KW"/>
</dbReference>
<comment type="cofactor">
    <cofactor evidence="1">
        <name>[4Fe-4S] cluster</name>
        <dbReference type="ChEBI" id="CHEBI:49883"/>
    </cofactor>
</comment>
<dbReference type="InterPro" id="IPR039661">
    <property type="entry name" value="ELP3"/>
</dbReference>
<dbReference type="SFLD" id="SFLDG01091">
    <property type="entry name" value="uncharacterized_CHP01210-like"/>
    <property type="match status" value="1"/>
</dbReference>
<dbReference type="PANTHER" id="PTHR11135:SF1">
    <property type="entry name" value="PROTEIN YHCC"/>
    <property type="match status" value="1"/>
</dbReference>
<dbReference type="GO" id="GO:0003824">
    <property type="term" value="F:catalytic activity"/>
    <property type="evidence" value="ECO:0007669"/>
    <property type="project" value="InterPro"/>
</dbReference>
<evidence type="ECO:0000256" key="1">
    <source>
        <dbReference type="ARBA" id="ARBA00001966"/>
    </source>
</evidence>
<evidence type="ECO:0000313" key="9">
    <source>
        <dbReference type="Proteomes" id="UP000664218"/>
    </source>
</evidence>
<dbReference type="InterPro" id="IPR058240">
    <property type="entry name" value="rSAM_sf"/>
</dbReference>
<dbReference type="Pfam" id="PF04055">
    <property type="entry name" value="Radical_SAM"/>
    <property type="match status" value="1"/>
</dbReference>
<dbReference type="Proteomes" id="UP000664218">
    <property type="component" value="Unassembled WGS sequence"/>
</dbReference>
<protein>
    <submittedName>
        <fullName evidence="8">TIGR01212 family radical SAM protein</fullName>
    </submittedName>
</protein>
<dbReference type="Pfam" id="PF16199">
    <property type="entry name" value="Radical_SAM_C"/>
    <property type="match status" value="1"/>
</dbReference>
<dbReference type="SFLD" id="SFLDS00029">
    <property type="entry name" value="Radical_SAM"/>
    <property type="match status" value="1"/>
</dbReference>
<dbReference type="GO" id="GO:0046872">
    <property type="term" value="F:metal ion binding"/>
    <property type="evidence" value="ECO:0007669"/>
    <property type="project" value="UniProtKB-KW"/>
</dbReference>